<dbReference type="InterPro" id="IPR035979">
    <property type="entry name" value="RBD_domain_sf"/>
</dbReference>
<reference evidence="6" key="1">
    <citation type="submission" date="2023-06" db="EMBL/GenBank/DDBJ databases">
        <title>Genomic analysis of the entomopathogenic nematode Steinernema hermaphroditum.</title>
        <authorList>
            <person name="Schwarz E.M."/>
            <person name="Heppert J.K."/>
            <person name="Baniya A."/>
            <person name="Schwartz H.T."/>
            <person name="Tan C.-H."/>
            <person name="Antoshechkin I."/>
            <person name="Sternberg P.W."/>
            <person name="Goodrich-Blair H."/>
            <person name="Dillman A.R."/>
        </authorList>
    </citation>
    <scope>NUCLEOTIDE SEQUENCE</scope>
    <source>
        <strain evidence="6">PS9179</strain>
        <tissue evidence="6">Whole animal</tissue>
    </source>
</reference>
<dbReference type="SUPFAM" id="SSF54928">
    <property type="entry name" value="RNA-binding domain, RBD"/>
    <property type="match status" value="3"/>
</dbReference>
<dbReference type="AlphaFoldDB" id="A0AA39I9S3"/>
<keyword evidence="2 3" id="KW-0694">RNA-binding</keyword>
<evidence type="ECO:0000259" key="5">
    <source>
        <dbReference type="PROSITE" id="PS50102"/>
    </source>
</evidence>
<accession>A0AA39I9S3</accession>
<dbReference type="GO" id="GO:0005737">
    <property type="term" value="C:cytoplasm"/>
    <property type="evidence" value="ECO:0007669"/>
    <property type="project" value="UniProtKB-ARBA"/>
</dbReference>
<dbReference type="Gene3D" id="3.30.70.330">
    <property type="match status" value="4"/>
</dbReference>
<evidence type="ECO:0000313" key="7">
    <source>
        <dbReference type="Proteomes" id="UP001175271"/>
    </source>
</evidence>
<feature type="domain" description="RRM" evidence="5">
    <location>
        <begin position="113"/>
        <end position="186"/>
    </location>
</feature>
<feature type="compositionally biased region" description="Polar residues" evidence="4">
    <location>
        <begin position="454"/>
        <end position="482"/>
    </location>
</feature>
<feature type="compositionally biased region" description="Pro residues" evidence="4">
    <location>
        <begin position="434"/>
        <end position="450"/>
    </location>
</feature>
<dbReference type="EMBL" id="JAUCMV010000002">
    <property type="protein sequence ID" value="KAK0419354.1"/>
    <property type="molecule type" value="Genomic_DNA"/>
</dbReference>
<feature type="domain" description="RRM" evidence="5">
    <location>
        <begin position="193"/>
        <end position="267"/>
    </location>
</feature>
<dbReference type="PANTHER" id="PTHR24012">
    <property type="entry name" value="RNA BINDING PROTEIN"/>
    <property type="match status" value="1"/>
</dbReference>
<dbReference type="Proteomes" id="UP001175271">
    <property type="component" value="Unassembled WGS sequence"/>
</dbReference>
<sequence>MVPQLRASSNEEVPAAPVVRDEVERKMLFISELDDHMNNKRLFDLLGGTSKVSTLRSGAEADPKLRGAALATFFTEEDLLQALEELNFKEINEHRVLRASRYTRDIDLLKRRGDVIVKNLPDTFTKEDLENLFVRIGNIVSAKKSEAHPEHGYVQFRDRQSAQQAIDAFNKTVVNDKAITVERFMSSEEYNKNNCFVGNLSPDCTSEQLYNLFSQIGKIVNYRLGPSGRFGYVAFETPEQAAQAIETMNNTTPFPHHSPIRVAKYISKEERNRELRSPMLLSPHQANLYVGQLAESVNEEVLHQLFHEFGVIRSIKVIRHQNLQPKGFGFVNFENPEDARNAIIALNGKEIHGKRIKVSVQRNAEDHLANAFQRMELGQPPMNAMYSAQYPPYGGYYAPYNQGVQFGYAYAPPMQMPPNQQYMYGNVPMYQMPMPPPNQQFTQPPPPPHNPNQYGATQSVVPQPQYGAQYTNSEHNISGGQQ</sequence>
<dbReference type="InterPro" id="IPR012677">
    <property type="entry name" value="Nucleotide-bd_a/b_plait_sf"/>
</dbReference>
<name>A0AA39I9S3_9BILA</name>
<evidence type="ECO:0000313" key="6">
    <source>
        <dbReference type="EMBL" id="KAK0419354.1"/>
    </source>
</evidence>
<dbReference type="GO" id="GO:0010629">
    <property type="term" value="P:negative regulation of gene expression"/>
    <property type="evidence" value="ECO:0007669"/>
    <property type="project" value="UniProtKB-ARBA"/>
</dbReference>
<feature type="domain" description="RRM" evidence="5">
    <location>
        <begin position="26"/>
        <end position="104"/>
    </location>
</feature>
<evidence type="ECO:0000256" key="4">
    <source>
        <dbReference type="SAM" id="MobiDB-lite"/>
    </source>
</evidence>
<keyword evidence="1" id="KW-0677">Repeat</keyword>
<keyword evidence="7" id="KW-1185">Reference proteome</keyword>
<feature type="region of interest" description="Disordered" evidence="4">
    <location>
        <begin position="434"/>
        <end position="482"/>
    </location>
</feature>
<dbReference type="InterPro" id="IPR000504">
    <property type="entry name" value="RRM_dom"/>
</dbReference>
<dbReference type="PROSITE" id="PS50102">
    <property type="entry name" value="RRM"/>
    <property type="match status" value="4"/>
</dbReference>
<protein>
    <recommendedName>
        <fullName evidence="5">RRM domain-containing protein</fullName>
    </recommendedName>
</protein>
<dbReference type="FunFam" id="3.30.70.330:FF:000383">
    <property type="entry name" value="Sex lethal, isoform D"/>
    <property type="match status" value="1"/>
</dbReference>
<evidence type="ECO:0000256" key="3">
    <source>
        <dbReference type="PROSITE-ProRule" id="PRU00176"/>
    </source>
</evidence>
<dbReference type="GO" id="GO:0009967">
    <property type="term" value="P:positive regulation of signal transduction"/>
    <property type="evidence" value="ECO:0007669"/>
    <property type="project" value="UniProtKB-ARBA"/>
</dbReference>
<comment type="caution">
    <text evidence="6">The sequence shown here is derived from an EMBL/GenBank/DDBJ whole genome shotgun (WGS) entry which is preliminary data.</text>
</comment>
<dbReference type="SMART" id="SM00360">
    <property type="entry name" value="RRM"/>
    <property type="match status" value="4"/>
</dbReference>
<organism evidence="6 7">
    <name type="scientific">Steinernema hermaphroditum</name>
    <dbReference type="NCBI Taxonomy" id="289476"/>
    <lineage>
        <taxon>Eukaryota</taxon>
        <taxon>Metazoa</taxon>
        <taxon>Ecdysozoa</taxon>
        <taxon>Nematoda</taxon>
        <taxon>Chromadorea</taxon>
        <taxon>Rhabditida</taxon>
        <taxon>Tylenchina</taxon>
        <taxon>Panagrolaimomorpha</taxon>
        <taxon>Strongyloidoidea</taxon>
        <taxon>Steinernematidae</taxon>
        <taxon>Steinernema</taxon>
    </lineage>
</organism>
<proteinExistence type="predicted"/>
<dbReference type="CDD" id="cd00590">
    <property type="entry name" value="RRM_SF"/>
    <property type="match status" value="4"/>
</dbReference>
<feature type="domain" description="RRM" evidence="5">
    <location>
        <begin position="286"/>
        <end position="363"/>
    </location>
</feature>
<dbReference type="GO" id="GO:0003729">
    <property type="term" value="F:mRNA binding"/>
    <property type="evidence" value="ECO:0007669"/>
    <property type="project" value="UniProtKB-ARBA"/>
</dbReference>
<dbReference type="Pfam" id="PF00076">
    <property type="entry name" value="RRM_1"/>
    <property type="match status" value="4"/>
</dbReference>
<evidence type="ECO:0000256" key="2">
    <source>
        <dbReference type="ARBA" id="ARBA00022884"/>
    </source>
</evidence>
<gene>
    <name evidence="6" type="ORF">QR680_014102</name>
</gene>
<evidence type="ECO:0000256" key="1">
    <source>
        <dbReference type="ARBA" id="ARBA00022737"/>
    </source>
</evidence>